<dbReference type="InterPro" id="IPR050515">
    <property type="entry name" value="Beta-lactam/transpept"/>
</dbReference>
<dbReference type="Pfam" id="PF03717">
    <property type="entry name" value="PBP_dimer"/>
    <property type="match status" value="1"/>
</dbReference>
<protein>
    <submittedName>
        <fullName evidence="14">Penicillin-binding protein</fullName>
    </submittedName>
</protein>
<dbReference type="GO" id="GO:0071972">
    <property type="term" value="F:peptidoglycan L,D-transpeptidase activity"/>
    <property type="evidence" value="ECO:0007669"/>
    <property type="project" value="TreeGrafter"/>
</dbReference>
<evidence type="ECO:0000256" key="7">
    <source>
        <dbReference type="ARBA" id="ARBA00022984"/>
    </source>
</evidence>
<evidence type="ECO:0000256" key="11">
    <source>
        <dbReference type="SAM" id="Phobius"/>
    </source>
</evidence>
<evidence type="ECO:0000259" key="12">
    <source>
        <dbReference type="Pfam" id="PF00905"/>
    </source>
</evidence>
<dbReference type="InterPro" id="IPR005311">
    <property type="entry name" value="PBP_dimer"/>
</dbReference>
<dbReference type="Proteomes" id="UP000093199">
    <property type="component" value="Unassembled WGS sequence"/>
</dbReference>
<evidence type="ECO:0000256" key="4">
    <source>
        <dbReference type="ARBA" id="ARBA00022475"/>
    </source>
</evidence>
<evidence type="ECO:0000256" key="5">
    <source>
        <dbReference type="ARBA" id="ARBA00022692"/>
    </source>
</evidence>
<gene>
    <name evidence="14" type="ORF">A6M13_01660</name>
</gene>
<organism evidence="14 15">
    <name type="scientific">Caryophanon tenue</name>
    <dbReference type="NCBI Taxonomy" id="33978"/>
    <lineage>
        <taxon>Bacteria</taxon>
        <taxon>Bacillati</taxon>
        <taxon>Bacillota</taxon>
        <taxon>Bacilli</taxon>
        <taxon>Bacillales</taxon>
        <taxon>Caryophanaceae</taxon>
        <taxon>Caryophanon</taxon>
    </lineage>
</organism>
<evidence type="ECO:0000313" key="14">
    <source>
        <dbReference type="EMBL" id="OCS88578.1"/>
    </source>
</evidence>
<dbReference type="Gene3D" id="3.40.710.10">
    <property type="entry name" value="DD-peptidase/beta-lactamase superfamily"/>
    <property type="match status" value="1"/>
</dbReference>
<dbReference type="EMBL" id="MASJ01000001">
    <property type="protein sequence ID" value="OCS88578.1"/>
    <property type="molecule type" value="Genomic_DNA"/>
</dbReference>
<dbReference type="RefSeq" id="WP_066542371.1">
    <property type="nucleotide sequence ID" value="NZ_MASJ01000001.1"/>
</dbReference>
<dbReference type="InterPro" id="IPR012338">
    <property type="entry name" value="Beta-lactam/transpept-like"/>
</dbReference>
<dbReference type="GO" id="GO:0008360">
    <property type="term" value="P:regulation of cell shape"/>
    <property type="evidence" value="ECO:0007669"/>
    <property type="project" value="UniProtKB-KW"/>
</dbReference>
<dbReference type="PANTHER" id="PTHR30627">
    <property type="entry name" value="PEPTIDOGLYCAN D,D-TRANSPEPTIDASE"/>
    <property type="match status" value="1"/>
</dbReference>
<keyword evidence="9 11" id="KW-0472">Membrane</keyword>
<evidence type="ECO:0000256" key="8">
    <source>
        <dbReference type="ARBA" id="ARBA00022989"/>
    </source>
</evidence>
<dbReference type="Gene3D" id="1.10.10.1230">
    <property type="entry name" value="Penicillin-binding protein, N-terminal non-catalytic domain, head sub-domain"/>
    <property type="match status" value="1"/>
</dbReference>
<accession>A0A1C0YN33</accession>
<dbReference type="AlphaFoldDB" id="A0A1C0YN33"/>
<evidence type="ECO:0000256" key="1">
    <source>
        <dbReference type="ARBA" id="ARBA00004167"/>
    </source>
</evidence>
<dbReference type="SUPFAM" id="SSF56519">
    <property type="entry name" value="Penicillin binding protein dimerisation domain"/>
    <property type="match status" value="1"/>
</dbReference>
<dbReference type="GO" id="GO:0009252">
    <property type="term" value="P:peptidoglycan biosynthetic process"/>
    <property type="evidence" value="ECO:0007669"/>
    <property type="project" value="UniProtKB-KW"/>
</dbReference>
<comment type="subcellular location">
    <subcellularLocation>
        <location evidence="2">Cell membrane</location>
    </subcellularLocation>
    <subcellularLocation>
        <location evidence="1">Membrane</location>
        <topology evidence="1">Single-pass membrane protein</topology>
    </subcellularLocation>
</comment>
<evidence type="ECO:0000256" key="9">
    <source>
        <dbReference type="ARBA" id="ARBA00023136"/>
    </source>
</evidence>
<feature type="domain" description="Penicillin-binding protein transpeptidase" evidence="12">
    <location>
        <begin position="357"/>
        <end position="692"/>
    </location>
</feature>
<dbReference type="PANTHER" id="PTHR30627:SF2">
    <property type="entry name" value="PEPTIDOGLYCAN D,D-TRANSPEPTIDASE MRDA"/>
    <property type="match status" value="1"/>
</dbReference>
<dbReference type="InterPro" id="IPR001460">
    <property type="entry name" value="PCN-bd_Tpept"/>
</dbReference>
<evidence type="ECO:0000259" key="13">
    <source>
        <dbReference type="Pfam" id="PF03717"/>
    </source>
</evidence>
<dbReference type="GO" id="GO:0008658">
    <property type="term" value="F:penicillin binding"/>
    <property type="evidence" value="ECO:0007669"/>
    <property type="project" value="InterPro"/>
</dbReference>
<keyword evidence="8 11" id="KW-1133">Transmembrane helix</keyword>
<keyword evidence="10" id="KW-0961">Cell wall biogenesis/degradation</keyword>
<reference evidence="14 15" key="1">
    <citation type="submission" date="2016-07" db="EMBL/GenBank/DDBJ databases">
        <title>Caryophanon tenue genome sequencing.</title>
        <authorList>
            <person name="Verma A."/>
            <person name="Pal Y."/>
            <person name="Krishnamurthi S."/>
        </authorList>
    </citation>
    <scope>NUCLEOTIDE SEQUENCE [LARGE SCALE GENOMIC DNA]</scope>
    <source>
        <strain evidence="14 15">DSM 14152</strain>
    </source>
</reference>
<proteinExistence type="inferred from homology"/>
<evidence type="ECO:0000313" key="15">
    <source>
        <dbReference type="Proteomes" id="UP000093199"/>
    </source>
</evidence>
<dbReference type="Pfam" id="PF00905">
    <property type="entry name" value="Transpeptidase"/>
    <property type="match status" value="1"/>
</dbReference>
<dbReference type="Gene3D" id="3.90.1310.10">
    <property type="entry name" value="Penicillin-binding protein 2a (Domain 2)"/>
    <property type="match status" value="1"/>
</dbReference>
<comment type="caution">
    <text evidence="14">The sequence shown here is derived from an EMBL/GenBank/DDBJ whole genome shotgun (WGS) entry which is preliminary data.</text>
</comment>
<evidence type="ECO:0000256" key="3">
    <source>
        <dbReference type="ARBA" id="ARBA00007171"/>
    </source>
</evidence>
<sequence length="737" mass="82588">MRKQQPTKRAAKTKQRSNLTFRMNVLFFAIFLIFSALIFRLGYLQIVKGEDYVRELERTEEIAVNTSVARGRIYDSMGRILVDNQPENAITYTKMPSTKQAEMLDVAGKLAVLIDMPIDRVTYRDKQDFWILQNKEEAYSRVSKEEQDAIRASDEEMTESQFNGKLDALVRERITEQELNAIPNEQLEILAIYREMSSGYALSPQIIKSENVTDEEFARVSERLTELTGVNTTTDWKRVKLSSLAILGRTSVPSKGVPKSKLYYYLARDYSRNDRVGESYIEAQYEELLQGQKAVVKNITNKAGQIVDTVTTFEGEPGKELVLSIDSELNEAADQILEKHLLQLKSYRASSLLDRAFYVMMNPNTGEILSMVGKKIEVDEETGERYIVDYSYGTFTTSYEVGSTVKGATILAGYAEDVISPGTRMIDEPIYLAGTPVKRSLFNQGGRVSIDDVTALERSSNVYMFKIAMAMAGRTYYRGMGFSIDPVAFQVLRNQYAKFGLGVRTGIDLPNEASGVIGPTREGGKLLDLAIGQFDTYSPMQLAQYISTIANGGYRVKPHVVKEIREPSPDGETLGPLISEVETQVLNRIDNTEAEVNRVKEGMRRVYQGSQGSARRAFADAPYEAGGKTGTAEVVYFGPKRDAWATSAISIAHVGFSPVENPEVAYAVLIPWATTVYNPSMTNASDIAREILDKYYEIKEKNMQIDPTIDGAQQKILPAYSEEKIQEEEQEQTVTSE</sequence>
<keyword evidence="4" id="KW-1003">Cell membrane</keyword>
<dbReference type="InterPro" id="IPR036138">
    <property type="entry name" value="PBP_dimer_sf"/>
</dbReference>
<keyword evidence="15" id="KW-1185">Reference proteome</keyword>
<keyword evidence="6" id="KW-0133">Cell shape</keyword>
<name>A0A1C0YN33_9BACL</name>
<dbReference type="SUPFAM" id="SSF56601">
    <property type="entry name" value="beta-lactamase/transpeptidase-like"/>
    <property type="match status" value="1"/>
</dbReference>
<keyword evidence="5 11" id="KW-0812">Transmembrane</keyword>
<dbReference type="STRING" id="33978.A6M13_01660"/>
<feature type="domain" description="Penicillin-binding protein dimerisation" evidence="13">
    <location>
        <begin position="67"/>
        <end position="310"/>
    </location>
</feature>
<comment type="similarity">
    <text evidence="3">Belongs to the transpeptidase family.</text>
</comment>
<evidence type="ECO:0000256" key="10">
    <source>
        <dbReference type="ARBA" id="ARBA00023316"/>
    </source>
</evidence>
<dbReference type="GO" id="GO:0071555">
    <property type="term" value="P:cell wall organization"/>
    <property type="evidence" value="ECO:0007669"/>
    <property type="project" value="UniProtKB-KW"/>
</dbReference>
<feature type="transmembrane region" description="Helical" evidence="11">
    <location>
        <begin position="21"/>
        <end position="43"/>
    </location>
</feature>
<evidence type="ECO:0000256" key="6">
    <source>
        <dbReference type="ARBA" id="ARBA00022960"/>
    </source>
</evidence>
<dbReference type="GO" id="GO:0005886">
    <property type="term" value="C:plasma membrane"/>
    <property type="evidence" value="ECO:0007669"/>
    <property type="project" value="UniProtKB-SubCell"/>
</dbReference>
<evidence type="ECO:0000256" key="2">
    <source>
        <dbReference type="ARBA" id="ARBA00004236"/>
    </source>
</evidence>
<keyword evidence="7" id="KW-0573">Peptidoglycan synthesis</keyword>